<dbReference type="Gene3D" id="3.30.300.10">
    <property type="match status" value="1"/>
</dbReference>
<dbReference type="InterPro" id="IPR025777">
    <property type="entry name" value="GMPS_ATP_PPase_dom"/>
</dbReference>
<evidence type="ECO:0000256" key="10">
    <source>
        <dbReference type="ARBA" id="ARBA00030464"/>
    </source>
</evidence>
<comment type="caution">
    <text evidence="16">The sequence shown here is derived from an EMBL/GenBank/DDBJ whole genome shotgun (WGS) entry which is preliminary data.</text>
</comment>
<accession>A0AA35S9F6</accession>
<organism evidence="16 17">
    <name type="scientific">Geodia barretti</name>
    <name type="common">Barrett's horny sponge</name>
    <dbReference type="NCBI Taxonomy" id="519541"/>
    <lineage>
        <taxon>Eukaryota</taxon>
        <taxon>Metazoa</taxon>
        <taxon>Porifera</taxon>
        <taxon>Demospongiae</taxon>
        <taxon>Heteroscleromorpha</taxon>
        <taxon>Tetractinellida</taxon>
        <taxon>Astrophorina</taxon>
        <taxon>Geodiidae</taxon>
        <taxon>Geodia</taxon>
    </lineage>
</organism>
<feature type="domain" description="GMPS ATP-PPase" evidence="15">
    <location>
        <begin position="207"/>
        <end position="398"/>
    </location>
</feature>
<keyword evidence="8 14" id="KW-0067">ATP-binding</keyword>
<comment type="pathway">
    <text evidence="1">Purine metabolism; GMP biosynthesis; GMP from XMP (L-Gln route): step 1/1.</text>
</comment>
<protein>
    <recommendedName>
        <fullName evidence="3">GMP synthase [glutamine-hydrolyzing]</fullName>
        <ecNumber evidence="2">6.3.5.2</ecNumber>
    </recommendedName>
    <alternativeName>
        <fullName evidence="10">GMP synthetase</fullName>
    </alternativeName>
    <alternativeName>
        <fullName evidence="11">Glutamine amidotransferase</fullName>
    </alternativeName>
</protein>
<dbReference type="NCBIfam" id="NF000848">
    <property type="entry name" value="PRK00074.1"/>
    <property type="match status" value="1"/>
</dbReference>
<dbReference type="PRINTS" id="PR00099">
    <property type="entry name" value="CPSGATASE"/>
</dbReference>
<evidence type="ECO:0000256" key="3">
    <source>
        <dbReference type="ARBA" id="ARBA00021562"/>
    </source>
</evidence>
<dbReference type="EMBL" id="CASHTH010002105">
    <property type="protein sequence ID" value="CAI8024922.1"/>
    <property type="molecule type" value="Genomic_DNA"/>
</dbReference>
<dbReference type="PROSITE" id="PS51553">
    <property type="entry name" value="GMPS_ATP_PPASE"/>
    <property type="match status" value="1"/>
</dbReference>
<dbReference type="SUPFAM" id="SSF54810">
    <property type="entry name" value="GMP synthetase C-terminal dimerisation domain"/>
    <property type="match status" value="1"/>
</dbReference>
<evidence type="ECO:0000256" key="6">
    <source>
        <dbReference type="ARBA" id="ARBA00022749"/>
    </source>
</evidence>
<name>A0AA35S9F6_GEOBA</name>
<evidence type="ECO:0000256" key="4">
    <source>
        <dbReference type="ARBA" id="ARBA00022598"/>
    </source>
</evidence>
<keyword evidence="4" id="KW-0436">Ligase</keyword>
<keyword evidence="5 14" id="KW-0547">Nucleotide-binding</keyword>
<dbReference type="InterPro" id="IPR022955">
    <property type="entry name" value="GMP_synthase"/>
</dbReference>
<evidence type="ECO:0000256" key="5">
    <source>
        <dbReference type="ARBA" id="ARBA00022741"/>
    </source>
</evidence>
<gene>
    <name evidence="16" type="ORF">GBAR_LOCUS14437</name>
</gene>
<dbReference type="PANTHER" id="PTHR11922">
    <property type="entry name" value="GMP SYNTHASE-RELATED"/>
    <property type="match status" value="1"/>
</dbReference>
<dbReference type="Gene3D" id="3.40.50.880">
    <property type="match status" value="1"/>
</dbReference>
<dbReference type="SUPFAM" id="SSF52317">
    <property type="entry name" value="Class I glutamine amidotransferase-like"/>
    <property type="match status" value="1"/>
</dbReference>
<dbReference type="PRINTS" id="PR00097">
    <property type="entry name" value="ANTSNTHASEII"/>
</dbReference>
<comment type="catalytic activity">
    <reaction evidence="13">
        <text>XMP + L-glutamine + ATP + H2O = GMP + L-glutamate + AMP + diphosphate + 2 H(+)</text>
        <dbReference type="Rhea" id="RHEA:11680"/>
        <dbReference type="ChEBI" id="CHEBI:15377"/>
        <dbReference type="ChEBI" id="CHEBI:15378"/>
        <dbReference type="ChEBI" id="CHEBI:29985"/>
        <dbReference type="ChEBI" id="CHEBI:30616"/>
        <dbReference type="ChEBI" id="CHEBI:33019"/>
        <dbReference type="ChEBI" id="CHEBI:57464"/>
        <dbReference type="ChEBI" id="CHEBI:58115"/>
        <dbReference type="ChEBI" id="CHEBI:58359"/>
        <dbReference type="ChEBI" id="CHEBI:456215"/>
        <dbReference type="EC" id="6.3.5.2"/>
    </reaction>
</comment>
<sequence length="523" mass="57115">MNYTDNMASTQQETILILDFGSQYTQLIARRVREQNVYCEIHPYTLRLPEIEAIAPKGIILSGGPASVYEVDAPKIDAKLFDIGIPVLGICYGMQLMAALLAGGKVHPATEREYGHAPLQVLSKTDPLFEGLSSCFSAWMSHGDRIEAAPIGFQTIAQTENAPIAAMVDTERAFYGLQFHPEVEHTQDADRILANFTREICGCRNTWTMRAFIARATAQIQEQIGGERVLCAVSGGIDSMVLATLLHQAIGDALVSVFVDNGLLRKNEVAEVIETCKQIGIPLVAVDAVKPFLDGLAGVIDPEQKRKVIGAQFIETFKGSVAEMAHNFRFLAQGTLYPDVIESVSVKGPSATIKTHHNVGGLPSDMPFELLEPFRELFKDEVRAVGAELNVPSHVLGRHPFPGPGLAVRILGEVTYERLEVLRAADAIFISEIKAAGLYDEIWQALAVLLPVKSVGVMGDARTYENAVALRAVTSSDAMTADWARIPPDVLARISNRIINEVQGINRVVYDISSKPPSTIEWE</sequence>
<dbReference type="FunFam" id="3.40.50.880:FF:000001">
    <property type="entry name" value="GMP synthase [glutamine-hydrolyzing]"/>
    <property type="match status" value="1"/>
</dbReference>
<evidence type="ECO:0000256" key="13">
    <source>
        <dbReference type="ARBA" id="ARBA00049404"/>
    </source>
</evidence>
<dbReference type="HAMAP" id="MF_00344">
    <property type="entry name" value="GMP_synthase"/>
    <property type="match status" value="1"/>
</dbReference>
<keyword evidence="6 14" id="KW-0332">GMP biosynthesis</keyword>
<dbReference type="Proteomes" id="UP001174909">
    <property type="component" value="Unassembled WGS sequence"/>
</dbReference>
<evidence type="ECO:0000256" key="8">
    <source>
        <dbReference type="ARBA" id="ARBA00022840"/>
    </source>
</evidence>
<dbReference type="PRINTS" id="PR00096">
    <property type="entry name" value="GATASE"/>
</dbReference>
<dbReference type="InterPro" id="IPR017926">
    <property type="entry name" value="GATASE"/>
</dbReference>
<dbReference type="Pfam" id="PF00958">
    <property type="entry name" value="GMP_synt_C"/>
    <property type="match status" value="1"/>
</dbReference>
<dbReference type="InterPro" id="IPR001674">
    <property type="entry name" value="GMP_synth_C"/>
</dbReference>
<evidence type="ECO:0000256" key="9">
    <source>
        <dbReference type="ARBA" id="ARBA00022962"/>
    </source>
</evidence>
<evidence type="ECO:0000259" key="15">
    <source>
        <dbReference type="PROSITE" id="PS51553"/>
    </source>
</evidence>
<dbReference type="PROSITE" id="PS51273">
    <property type="entry name" value="GATASE_TYPE_1"/>
    <property type="match status" value="1"/>
</dbReference>
<dbReference type="Pfam" id="PF00117">
    <property type="entry name" value="GATase"/>
    <property type="match status" value="1"/>
</dbReference>
<evidence type="ECO:0000256" key="1">
    <source>
        <dbReference type="ARBA" id="ARBA00005153"/>
    </source>
</evidence>
<comment type="function">
    <text evidence="12">Catalyzes the conversion of xanthine monophosphate (XMP) to GMP in the presence of glutamine and ATP through an adenyl-XMP intermediate.</text>
</comment>
<dbReference type="CDD" id="cd01742">
    <property type="entry name" value="GATase1_GMP_Synthase"/>
    <property type="match status" value="1"/>
</dbReference>
<evidence type="ECO:0000256" key="7">
    <source>
        <dbReference type="ARBA" id="ARBA00022755"/>
    </source>
</evidence>
<dbReference type="GO" id="GO:0005829">
    <property type="term" value="C:cytosol"/>
    <property type="evidence" value="ECO:0007669"/>
    <property type="project" value="TreeGrafter"/>
</dbReference>
<feature type="binding site" evidence="14">
    <location>
        <begin position="234"/>
        <end position="240"/>
    </location>
    <ligand>
        <name>ATP</name>
        <dbReference type="ChEBI" id="CHEBI:30616"/>
    </ligand>
</feature>
<dbReference type="GO" id="GO:0003921">
    <property type="term" value="F:GMP synthase activity"/>
    <property type="evidence" value="ECO:0007669"/>
    <property type="project" value="InterPro"/>
</dbReference>
<dbReference type="Gene3D" id="3.40.50.620">
    <property type="entry name" value="HUPs"/>
    <property type="match status" value="1"/>
</dbReference>
<reference evidence="16" key="1">
    <citation type="submission" date="2023-03" db="EMBL/GenBank/DDBJ databases">
        <authorList>
            <person name="Steffen K."/>
            <person name="Cardenas P."/>
        </authorList>
    </citation>
    <scope>NUCLEOTIDE SEQUENCE</scope>
</reference>
<evidence type="ECO:0000256" key="11">
    <source>
        <dbReference type="ARBA" id="ARBA00031356"/>
    </source>
</evidence>
<dbReference type="GO" id="GO:0005524">
    <property type="term" value="F:ATP binding"/>
    <property type="evidence" value="ECO:0007669"/>
    <property type="project" value="UniProtKB-UniRule"/>
</dbReference>
<dbReference type="InterPro" id="IPR014729">
    <property type="entry name" value="Rossmann-like_a/b/a_fold"/>
</dbReference>
<evidence type="ECO:0000256" key="12">
    <source>
        <dbReference type="ARBA" id="ARBA00044933"/>
    </source>
</evidence>
<keyword evidence="9" id="KW-0315">Glutamine amidotransferase</keyword>
<dbReference type="EC" id="6.3.5.2" evidence="2"/>
<keyword evidence="7 14" id="KW-0658">Purine biosynthesis</keyword>
<dbReference type="InterPro" id="IPR029062">
    <property type="entry name" value="Class_I_gatase-like"/>
</dbReference>
<evidence type="ECO:0000256" key="2">
    <source>
        <dbReference type="ARBA" id="ARBA00012746"/>
    </source>
</evidence>
<dbReference type="CDD" id="cd01997">
    <property type="entry name" value="GMP_synthase_C"/>
    <property type="match status" value="1"/>
</dbReference>
<proteinExistence type="inferred from homology"/>
<evidence type="ECO:0000313" key="16">
    <source>
        <dbReference type="EMBL" id="CAI8024922.1"/>
    </source>
</evidence>
<dbReference type="InterPro" id="IPR004739">
    <property type="entry name" value="GMP_synth_GATase"/>
</dbReference>
<dbReference type="FunFam" id="3.30.300.10:FF:000002">
    <property type="entry name" value="GMP synthase [glutamine-hydrolyzing]"/>
    <property type="match status" value="1"/>
</dbReference>
<evidence type="ECO:0000256" key="14">
    <source>
        <dbReference type="PROSITE-ProRule" id="PRU00886"/>
    </source>
</evidence>
<dbReference type="NCBIfam" id="TIGR00884">
    <property type="entry name" value="guaA_Cterm"/>
    <property type="match status" value="1"/>
</dbReference>
<evidence type="ECO:0000313" key="17">
    <source>
        <dbReference type="Proteomes" id="UP001174909"/>
    </source>
</evidence>
<dbReference type="SUPFAM" id="SSF52402">
    <property type="entry name" value="Adenine nucleotide alpha hydrolases-like"/>
    <property type="match status" value="1"/>
</dbReference>
<dbReference type="NCBIfam" id="TIGR00888">
    <property type="entry name" value="guaA_Nterm"/>
    <property type="match status" value="1"/>
</dbReference>
<dbReference type="PANTHER" id="PTHR11922:SF2">
    <property type="entry name" value="GMP SYNTHASE [GLUTAMINE-HYDROLYZING]"/>
    <property type="match status" value="1"/>
</dbReference>
<keyword evidence="17" id="KW-1185">Reference proteome</keyword>
<dbReference type="AlphaFoldDB" id="A0AA35S9F6"/>